<dbReference type="SMART" id="SM00119">
    <property type="entry name" value="HECTc"/>
    <property type="match status" value="1"/>
</dbReference>
<dbReference type="PANTHER" id="PTHR11254:SF67">
    <property type="entry name" value="E3 UBIQUITIN-PROTEIN LIGASE HUWE1"/>
    <property type="match status" value="1"/>
</dbReference>
<dbReference type="Gene3D" id="3.30.2410.10">
    <property type="entry name" value="Hect, E3 ligase catalytic domain"/>
    <property type="match status" value="1"/>
</dbReference>
<evidence type="ECO:0000256" key="2">
    <source>
        <dbReference type="ARBA" id="ARBA00004906"/>
    </source>
</evidence>
<comment type="pathway">
    <text evidence="2">Protein modification; protein ubiquitination.</text>
</comment>
<sequence length="1194" mass="127450">MDNASVIASFPEELRQEVLISADESVLATLPEALQAEARTLRERHAQQMRQFQNAGAARAAAEAAAADGMEDDDEAGGTAAAAFSRQLRTMLGLSGPGPLGGGGRGGRGERTWPGGETAADRAAKAAKLASPAVDRDALLTLVRLLRLAPPPAKGLLSKVLLNLAAHAPTRDALLRLLFANLRAAMEANEGGGGDCGALYGRDVHVVCSKPDAAARILAKRALETAVFLARHSAHVSRRIPALAVTPSDAADAAAAGALGAKSPPKFANEIGTDETVPAGNRSVLLPAARPDAGSAGGDGVVALLLRCLGSTAFAPHVGHLELILQLLDATLRSSAFELDRHVSVLRIHREDEEKRKKAKEETRKKAEEETRKKESETRGTAAEITEAPEEEDEKKHDEKKHDEKKDDENPRPHGTEDFAVARIREALASDYARLSAVANLLGRDGLTDSVYAKAADVCRALADVAPASRDALASALSAQVRSRIEDAVANLESVRFTASAGRTARTMGAKEAEAEAAAAAAAATKLPPAVASSGSAILRVSHVVAALLEFDVDAARREETEAAGNALAAAGAGPDDVIPPPRSGADVEAERRRRRKSMGRAIQSFAAELNPVWAALGEACTVLEPQIAAAAAVAAASSRGGTAAPALPAGARQIQPVVEAYFALAAAVNDARNATTSPERDGGVGSGEGTVTSNAAPSLDEDDRAAFGLSRVTSPAFGLARSATPVAGSGRAPPTDPSAPRPSADLAPVAEEEADAGADKDGPGGVTSVWNFANEHRSVVNALVRSQPGLLDGSLRLMLEKPRLLDFDNKRSYIRGKLKRLAEREQMRGSHHGPVRAQVNRKQVLTDSFMQLQHLKPAELRGRLTIQFSGEEGIDAGGVSREWYMLLARDMFNPDKALFELSPSGDGAYQPFGNSGINETHLAYFKFIGRIIGKAVYDGYLVDAHFTRPFYKHMLDIPLNYDDMEAFDPDYHKSLVYMLEHPLEESGLDYLTMSATADYFGMETVVDLIPDGRDVSVNDDNKLEYVNLVAAHRMTNAIKEQIAAFTEGFNDIVPHEIISILNPSELELLISGTPEIDIDDLKNNTEYTGYTTSAPQVRWFWEVVKDLSEEDRARLLMFVTGTSKVPLDGFKALQGISGPQRFQIHKSYGSGQRLCSAHTCFNQLDLPEYNTKEELKDRLLFAIREGSEGFGFG</sequence>
<protein>
    <recommendedName>
        <fullName evidence="3">HECT-type E3 ubiquitin transferase</fullName>
        <ecNumber evidence="3">2.3.2.26</ecNumber>
    </recommendedName>
</protein>
<dbReference type="Pfam" id="PF00632">
    <property type="entry name" value="HECT"/>
    <property type="match status" value="1"/>
</dbReference>
<feature type="compositionally biased region" description="Gly residues" evidence="8">
    <location>
        <begin position="95"/>
        <end position="106"/>
    </location>
</feature>
<dbReference type="GO" id="GO:0061630">
    <property type="term" value="F:ubiquitin protein ligase activity"/>
    <property type="evidence" value="ECO:0007669"/>
    <property type="project" value="UniProtKB-EC"/>
</dbReference>
<reference evidence="10" key="1">
    <citation type="submission" date="2021-01" db="EMBL/GenBank/DDBJ databases">
        <authorList>
            <person name="Corre E."/>
            <person name="Pelletier E."/>
            <person name="Niang G."/>
            <person name="Scheremetjew M."/>
            <person name="Finn R."/>
            <person name="Kale V."/>
            <person name="Holt S."/>
            <person name="Cochrane G."/>
            <person name="Meng A."/>
            <person name="Brown T."/>
            <person name="Cohen L."/>
        </authorList>
    </citation>
    <scope>NUCLEOTIDE SEQUENCE</scope>
    <source>
        <strain evidence="10">CCMP1723</strain>
    </source>
</reference>
<evidence type="ECO:0000256" key="5">
    <source>
        <dbReference type="ARBA" id="ARBA00022786"/>
    </source>
</evidence>
<keyword evidence="5 7" id="KW-0833">Ubl conjugation pathway</keyword>
<dbReference type="Gene3D" id="3.30.2160.10">
    <property type="entry name" value="Hect, E3 ligase catalytic domain"/>
    <property type="match status" value="1"/>
</dbReference>
<dbReference type="Pfam" id="PF14377">
    <property type="entry name" value="UBM"/>
    <property type="match status" value="1"/>
</dbReference>
<dbReference type="FunFam" id="3.90.1750.10:FF:000003">
    <property type="entry name" value="E3 ubiquitin-protein ligase UPL1"/>
    <property type="match status" value="1"/>
</dbReference>
<dbReference type="PANTHER" id="PTHR11254">
    <property type="entry name" value="HECT DOMAIN UBIQUITIN-PROTEIN LIGASE"/>
    <property type="match status" value="1"/>
</dbReference>
<feature type="region of interest" description="Disordered" evidence="8">
    <location>
        <begin position="352"/>
        <end position="416"/>
    </location>
</feature>
<feature type="compositionally biased region" description="Basic and acidic residues" evidence="8">
    <location>
        <begin position="394"/>
        <end position="416"/>
    </location>
</feature>
<feature type="compositionally biased region" description="Basic and acidic residues" evidence="8">
    <location>
        <begin position="352"/>
        <end position="378"/>
    </location>
</feature>
<evidence type="ECO:0000256" key="3">
    <source>
        <dbReference type="ARBA" id="ARBA00012485"/>
    </source>
</evidence>
<dbReference type="GO" id="GO:0006511">
    <property type="term" value="P:ubiquitin-dependent protein catabolic process"/>
    <property type="evidence" value="ECO:0007669"/>
    <property type="project" value="TreeGrafter"/>
</dbReference>
<dbReference type="AlphaFoldDB" id="A0A7S0IHF9"/>
<feature type="region of interest" description="Disordered" evidence="8">
    <location>
        <begin position="674"/>
        <end position="701"/>
    </location>
</feature>
<dbReference type="GO" id="GO:0000209">
    <property type="term" value="P:protein polyubiquitination"/>
    <property type="evidence" value="ECO:0007669"/>
    <property type="project" value="TreeGrafter"/>
</dbReference>
<dbReference type="CDD" id="cd00078">
    <property type="entry name" value="HECTc"/>
    <property type="match status" value="1"/>
</dbReference>
<dbReference type="InterPro" id="IPR050409">
    <property type="entry name" value="E3_ubiq-protein_ligase"/>
</dbReference>
<feature type="active site" description="Glycyl thioester intermediate" evidence="7">
    <location>
        <position position="1161"/>
    </location>
</feature>
<evidence type="ECO:0000256" key="1">
    <source>
        <dbReference type="ARBA" id="ARBA00000885"/>
    </source>
</evidence>
<evidence type="ECO:0000256" key="8">
    <source>
        <dbReference type="SAM" id="MobiDB-lite"/>
    </source>
</evidence>
<dbReference type="FunFam" id="3.30.2160.10:FF:000001">
    <property type="entry name" value="E3 ubiquitin-protein ligase NEDD4-like"/>
    <property type="match status" value="1"/>
</dbReference>
<evidence type="ECO:0000259" key="9">
    <source>
        <dbReference type="PROSITE" id="PS50237"/>
    </source>
</evidence>
<gene>
    <name evidence="10" type="ORF">MCOM1403_LOCUS9313</name>
</gene>
<evidence type="ECO:0000313" key="10">
    <source>
        <dbReference type="EMBL" id="CAD8521974.1"/>
    </source>
</evidence>
<dbReference type="GO" id="GO:0005737">
    <property type="term" value="C:cytoplasm"/>
    <property type="evidence" value="ECO:0007669"/>
    <property type="project" value="TreeGrafter"/>
</dbReference>
<organism evidence="10">
    <name type="scientific">Micromonas pusilla</name>
    <name type="common">Picoplanktonic green alga</name>
    <name type="synonym">Chromulina pusilla</name>
    <dbReference type="NCBI Taxonomy" id="38833"/>
    <lineage>
        <taxon>Eukaryota</taxon>
        <taxon>Viridiplantae</taxon>
        <taxon>Chlorophyta</taxon>
        <taxon>Mamiellophyceae</taxon>
        <taxon>Mamiellales</taxon>
        <taxon>Mamiellaceae</taxon>
        <taxon>Micromonas</taxon>
    </lineage>
</organism>
<dbReference type="SUPFAM" id="SSF56204">
    <property type="entry name" value="Hect, E3 ligase catalytic domain"/>
    <property type="match status" value="1"/>
</dbReference>
<dbReference type="PROSITE" id="PS50237">
    <property type="entry name" value="HECT"/>
    <property type="match status" value="1"/>
</dbReference>
<dbReference type="EC" id="2.3.2.26" evidence="3"/>
<dbReference type="InterPro" id="IPR035983">
    <property type="entry name" value="Hect_E3_ubiquitin_ligase"/>
</dbReference>
<feature type="region of interest" description="Disordered" evidence="8">
    <location>
        <begin position="95"/>
        <end position="121"/>
    </location>
</feature>
<dbReference type="InterPro" id="IPR025527">
    <property type="entry name" value="HUWE1/Rev1_UBM"/>
</dbReference>
<comment type="catalytic activity">
    <reaction evidence="1">
        <text>S-ubiquitinyl-[E2 ubiquitin-conjugating enzyme]-L-cysteine + [acceptor protein]-L-lysine = [E2 ubiquitin-conjugating enzyme]-L-cysteine + N(6)-ubiquitinyl-[acceptor protein]-L-lysine.</text>
        <dbReference type="EC" id="2.3.2.26"/>
    </reaction>
</comment>
<accession>A0A7S0IHF9</accession>
<dbReference type="FunFam" id="3.30.2410.10:FF:000010">
    <property type="entry name" value="E3 ubiquitin-protein ligase UPL1"/>
    <property type="match status" value="1"/>
</dbReference>
<dbReference type="InterPro" id="IPR000569">
    <property type="entry name" value="HECT_dom"/>
</dbReference>
<keyword evidence="4" id="KW-0808">Transferase</keyword>
<name>A0A7S0IHF9_MICPS</name>
<dbReference type="Gene3D" id="3.90.1750.10">
    <property type="entry name" value="Hect, E3 ligase catalytic domains"/>
    <property type="match status" value="1"/>
</dbReference>
<comment type="similarity">
    <text evidence="6">Belongs to the UPL family. TOM1/PTR1 subfamily.</text>
</comment>
<evidence type="ECO:0000256" key="7">
    <source>
        <dbReference type="PROSITE-ProRule" id="PRU00104"/>
    </source>
</evidence>
<evidence type="ECO:0000256" key="4">
    <source>
        <dbReference type="ARBA" id="ARBA00022679"/>
    </source>
</evidence>
<evidence type="ECO:0000256" key="6">
    <source>
        <dbReference type="ARBA" id="ARBA00034494"/>
    </source>
</evidence>
<proteinExistence type="inferred from homology"/>
<feature type="region of interest" description="Disordered" evidence="8">
    <location>
        <begin position="571"/>
        <end position="596"/>
    </location>
</feature>
<feature type="region of interest" description="Disordered" evidence="8">
    <location>
        <begin position="724"/>
        <end position="769"/>
    </location>
</feature>
<dbReference type="EMBL" id="HBEQ01011577">
    <property type="protein sequence ID" value="CAD8521974.1"/>
    <property type="molecule type" value="Transcribed_RNA"/>
</dbReference>
<feature type="domain" description="HECT" evidence="9">
    <location>
        <begin position="857"/>
        <end position="1194"/>
    </location>
</feature>